<dbReference type="GeneID" id="63677679"/>
<name>A0A0C2F3N3_9PEZI</name>
<dbReference type="HOGENOM" id="CLU_099515_0_0_1"/>
<dbReference type="OrthoDB" id="4868994at2759"/>
<evidence type="ECO:0000256" key="1">
    <source>
        <dbReference type="SAM" id="Phobius"/>
    </source>
</evidence>
<dbReference type="Proteomes" id="UP000031575">
    <property type="component" value="Unassembled WGS sequence"/>
</dbReference>
<proteinExistence type="predicted"/>
<sequence length="171" mass="17976">MAPKDSGSVIQEAEKAVEAVKSSSLTEKLDAWGSSSIPSMGLATLIIALHARPLQPFPLMFAPALMFSSYVNVAGYAIDAAGMAAAWSGMYVLLSLRGRRSSGAGFLSRAWTPASLRTSTRRTNTPARRAVSAVAMGLGAVNCVAGGVKYGITGDRVKEAQARAERNRWGN</sequence>
<comment type="caution">
    <text evidence="2">The sequence shown here is derived from an EMBL/GenBank/DDBJ whole genome shotgun (WGS) entry which is preliminary data.</text>
</comment>
<reference evidence="2 3" key="1">
    <citation type="journal article" date="2014" name="BMC Genomics">
        <title>Comparative genomics of the major fungal agents of human and animal Sporotrichosis: Sporothrix schenckii and Sporothrix brasiliensis.</title>
        <authorList>
            <person name="Teixeira M.M."/>
            <person name="de Almeida L.G."/>
            <person name="Kubitschek-Barreira P."/>
            <person name="Alves F.L."/>
            <person name="Kioshima E.S."/>
            <person name="Abadio A.K."/>
            <person name="Fernandes L."/>
            <person name="Derengowski L.S."/>
            <person name="Ferreira K.S."/>
            <person name="Souza R.C."/>
            <person name="Ruiz J.C."/>
            <person name="de Andrade N.C."/>
            <person name="Paes H.C."/>
            <person name="Nicola A.M."/>
            <person name="Albuquerque P."/>
            <person name="Gerber A.L."/>
            <person name="Martins V.P."/>
            <person name="Peconick L.D."/>
            <person name="Neto A.V."/>
            <person name="Chaucanez C.B."/>
            <person name="Silva P.A."/>
            <person name="Cunha O.L."/>
            <person name="de Oliveira F.F."/>
            <person name="dos Santos T.C."/>
            <person name="Barros A.L."/>
            <person name="Soares M.A."/>
            <person name="de Oliveira L.M."/>
            <person name="Marini M.M."/>
            <person name="Villalobos-Duno H."/>
            <person name="Cunha M.M."/>
            <person name="de Hoog S."/>
            <person name="da Silveira J.F."/>
            <person name="Henrissat B."/>
            <person name="Nino-Vega G.A."/>
            <person name="Cisalpino P.S."/>
            <person name="Mora-Montes H.M."/>
            <person name="Almeida S.R."/>
            <person name="Stajich J.E."/>
            <person name="Lopes-Bezerra L.M."/>
            <person name="Vasconcelos A.T."/>
            <person name="Felipe M.S."/>
        </authorList>
    </citation>
    <scope>NUCLEOTIDE SEQUENCE [LARGE SCALE GENOMIC DNA]</scope>
    <source>
        <strain evidence="2 3">5110</strain>
    </source>
</reference>
<keyword evidence="1" id="KW-0472">Membrane</keyword>
<feature type="transmembrane region" description="Helical" evidence="1">
    <location>
        <begin position="71"/>
        <end position="94"/>
    </location>
</feature>
<keyword evidence="3" id="KW-1185">Reference proteome</keyword>
<dbReference type="RefSeq" id="XP_040621534.1">
    <property type="nucleotide sequence ID" value="XM_040762758.1"/>
</dbReference>
<dbReference type="VEuPathDB" id="FungiDB:SPBR_04475"/>
<keyword evidence="1" id="KW-1133">Transmembrane helix</keyword>
<accession>A0A0C2F3N3</accession>
<gene>
    <name evidence="2" type="ORF">SPBR_04475</name>
</gene>
<keyword evidence="1" id="KW-0812">Transmembrane</keyword>
<dbReference type="EMBL" id="AWTV01000005">
    <property type="protein sequence ID" value="KIH93524.1"/>
    <property type="molecule type" value="Genomic_DNA"/>
</dbReference>
<evidence type="ECO:0000313" key="3">
    <source>
        <dbReference type="Proteomes" id="UP000031575"/>
    </source>
</evidence>
<evidence type="ECO:0000313" key="2">
    <source>
        <dbReference type="EMBL" id="KIH93524.1"/>
    </source>
</evidence>
<dbReference type="AlphaFoldDB" id="A0A0C2F3N3"/>
<organism evidence="2 3">
    <name type="scientific">Sporothrix brasiliensis 5110</name>
    <dbReference type="NCBI Taxonomy" id="1398154"/>
    <lineage>
        <taxon>Eukaryota</taxon>
        <taxon>Fungi</taxon>
        <taxon>Dikarya</taxon>
        <taxon>Ascomycota</taxon>
        <taxon>Pezizomycotina</taxon>
        <taxon>Sordariomycetes</taxon>
        <taxon>Sordariomycetidae</taxon>
        <taxon>Ophiostomatales</taxon>
        <taxon>Ophiostomataceae</taxon>
        <taxon>Sporothrix</taxon>
    </lineage>
</organism>
<protein>
    <submittedName>
        <fullName evidence="2">Uncharacterized protein</fullName>
    </submittedName>
</protein>
<feature type="transmembrane region" description="Helical" evidence="1">
    <location>
        <begin position="31"/>
        <end position="51"/>
    </location>
</feature>